<protein>
    <submittedName>
        <fullName evidence="11">Cytochrome P450 52A12</fullName>
    </submittedName>
</protein>
<dbReference type="PRINTS" id="PR00464">
    <property type="entry name" value="EP450II"/>
</dbReference>
<dbReference type="PRINTS" id="PR00385">
    <property type="entry name" value="P450"/>
</dbReference>
<dbReference type="GO" id="GO:0005506">
    <property type="term" value="F:iron ion binding"/>
    <property type="evidence" value="ECO:0007669"/>
    <property type="project" value="InterPro"/>
</dbReference>
<keyword evidence="7 9" id="KW-0503">Monooxygenase</keyword>
<dbReference type="GO" id="GO:0016712">
    <property type="term" value="F:oxidoreductase activity, acting on paired donors, with incorporation or reduction of molecular oxygen, reduced flavin or flavoprotein as one donor, and incorporation of one atom of oxygen"/>
    <property type="evidence" value="ECO:0007669"/>
    <property type="project" value="InterPro"/>
</dbReference>
<evidence type="ECO:0000256" key="5">
    <source>
        <dbReference type="ARBA" id="ARBA00023002"/>
    </source>
</evidence>
<dbReference type="InterPro" id="IPR017972">
    <property type="entry name" value="Cyt_P450_CS"/>
</dbReference>
<dbReference type="EMBL" id="ML978068">
    <property type="protein sequence ID" value="KAF2018436.1"/>
    <property type="molecule type" value="Genomic_DNA"/>
</dbReference>
<evidence type="ECO:0000256" key="1">
    <source>
        <dbReference type="ARBA" id="ARBA00001971"/>
    </source>
</evidence>
<comment type="similarity">
    <text evidence="2 9">Belongs to the cytochrome P450 family.</text>
</comment>
<dbReference type="AlphaFoldDB" id="A0A6A5XZQ1"/>
<keyword evidence="5 9" id="KW-0560">Oxidoreductase</keyword>
<evidence type="ECO:0000313" key="12">
    <source>
        <dbReference type="Proteomes" id="UP000799778"/>
    </source>
</evidence>
<organism evidence="11 12">
    <name type="scientific">Aaosphaeria arxii CBS 175.79</name>
    <dbReference type="NCBI Taxonomy" id="1450172"/>
    <lineage>
        <taxon>Eukaryota</taxon>
        <taxon>Fungi</taxon>
        <taxon>Dikarya</taxon>
        <taxon>Ascomycota</taxon>
        <taxon>Pezizomycotina</taxon>
        <taxon>Dothideomycetes</taxon>
        <taxon>Pleosporomycetidae</taxon>
        <taxon>Pleosporales</taxon>
        <taxon>Pleosporales incertae sedis</taxon>
        <taxon>Aaosphaeria</taxon>
    </lineage>
</organism>
<dbReference type="InterPro" id="IPR002402">
    <property type="entry name" value="Cyt_P450_E_grp-II"/>
</dbReference>
<dbReference type="InterPro" id="IPR036396">
    <property type="entry name" value="Cyt_P450_sf"/>
</dbReference>
<name>A0A6A5XZQ1_9PLEO</name>
<keyword evidence="12" id="KW-1185">Reference proteome</keyword>
<sequence length="547" mass="62996">MYISLVWAITGLCIFTTYKFLLWCVNERRIRANMRQLGSQRPMMLREGDFFSLGNLRNLMRADKGYYLPYYLYDRTVGRMDAWAHKPATFYQFLFGAKLIFTVDPKNVQTILATKFKDFELGEVRRKSFFPLLERGIFANDGKEWEHSRALLRPQFVRDQVSDLELEERHVQNMLQALPVNPDGWTDVTDMKTLFFRLTLDTATEFLFGETVGSQLANLPGPLAKFSPVAFNEGDFATSFDRAQRYMSKAMRLDTLWWMAYDDEFRKECRTCHGFLDHYINRALAQKKNPPTIKEPQTTTEGTGPSKPKYVFLSALAETTDNPAELRQELLNILLAGRDTTASLLSFLFIELAKQPSVFRRLRALVLDDFGSYDHPRDVSFARLKSCSYLQWCLNETLRLHPIVPVNSRRAVRDTSLPTGGGPDGTAPVYVRKGMAVEYSVYIMHRLRDYWGEDADVFRPERWDGKRQGFEYLPFNGGPRICIGQQFALTEAGYVVVRLLQRFEEVVGVGNTWQSKETGGLGWLRYGLTLTMSPADGVKLRFKEAKQ</sequence>
<dbReference type="Gene3D" id="1.10.630.10">
    <property type="entry name" value="Cytochrome P450"/>
    <property type="match status" value="1"/>
</dbReference>
<dbReference type="RefSeq" id="XP_033386775.1">
    <property type="nucleotide sequence ID" value="XM_033533792.1"/>
</dbReference>
<dbReference type="InterPro" id="IPR002974">
    <property type="entry name" value="Cyt_P450_E_CYP52_ascomycetes"/>
</dbReference>
<dbReference type="Proteomes" id="UP000799778">
    <property type="component" value="Unassembled WGS sequence"/>
</dbReference>
<dbReference type="CDD" id="cd11063">
    <property type="entry name" value="CYP52"/>
    <property type="match status" value="1"/>
</dbReference>
<feature type="binding site" description="axial binding residue" evidence="8">
    <location>
        <position position="482"/>
    </location>
    <ligand>
        <name>heme</name>
        <dbReference type="ChEBI" id="CHEBI:30413"/>
    </ligand>
    <ligandPart>
        <name>Fe</name>
        <dbReference type="ChEBI" id="CHEBI:18248"/>
    </ligandPart>
</feature>
<gene>
    <name evidence="11" type="ORF">BU24DRAFT_491399</name>
</gene>
<keyword evidence="10" id="KW-0472">Membrane</keyword>
<dbReference type="PROSITE" id="PS00086">
    <property type="entry name" value="CYTOCHROME_P450"/>
    <property type="match status" value="1"/>
</dbReference>
<dbReference type="GO" id="GO:0020037">
    <property type="term" value="F:heme binding"/>
    <property type="evidence" value="ECO:0007669"/>
    <property type="project" value="InterPro"/>
</dbReference>
<dbReference type="InterPro" id="IPR047146">
    <property type="entry name" value="Cyt_P450_E_CYP52_fungi"/>
</dbReference>
<evidence type="ECO:0000256" key="10">
    <source>
        <dbReference type="SAM" id="Phobius"/>
    </source>
</evidence>
<feature type="transmembrane region" description="Helical" evidence="10">
    <location>
        <begin position="6"/>
        <end position="25"/>
    </location>
</feature>
<dbReference type="GeneID" id="54291189"/>
<dbReference type="Pfam" id="PF00067">
    <property type="entry name" value="p450"/>
    <property type="match status" value="1"/>
</dbReference>
<evidence type="ECO:0000256" key="8">
    <source>
        <dbReference type="PIRSR" id="PIRSR602402-1"/>
    </source>
</evidence>
<proteinExistence type="inferred from homology"/>
<evidence type="ECO:0000256" key="9">
    <source>
        <dbReference type="RuleBase" id="RU000461"/>
    </source>
</evidence>
<evidence type="ECO:0000256" key="2">
    <source>
        <dbReference type="ARBA" id="ARBA00010617"/>
    </source>
</evidence>
<dbReference type="PANTHER" id="PTHR24287:SF1">
    <property type="entry name" value="P450, PUTATIVE (EUROFUNG)-RELATED"/>
    <property type="match status" value="1"/>
</dbReference>
<evidence type="ECO:0000256" key="3">
    <source>
        <dbReference type="ARBA" id="ARBA00022617"/>
    </source>
</evidence>
<keyword evidence="4 8" id="KW-0479">Metal-binding</keyword>
<dbReference type="InterPro" id="IPR001128">
    <property type="entry name" value="Cyt_P450"/>
</dbReference>
<evidence type="ECO:0000256" key="6">
    <source>
        <dbReference type="ARBA" id="ARBA00023004"/>
    </source>
</evidence>
<accession>A0A6A5XZQ1</accession>
<keyword evidence="10" id="KW-0812">Transmembrane</keyword>
<dbReference type="PRINTS" id="PR01239">
    <property type="entry name" value="EP450IICYP52"/>
</dbReference>
<keyword evidence="6 8" id="KW-0408">Iron</keyword>
<evidence type="ECO:0000313" key="11">
    <source>
        <dbReference type="EMBL" id="KAF2018436.1"/>
    </source>
</evidence>
<dbReference type="OrthoDB" id="1470350at2759"/>
<evidence type="ECO:0000256" key="4">
    <source>
        <dbReference type="ARBA" id="ARBA00022723"/>
    </source>
</evidence>
<evidence type="ECO:0000256" key="7">
    <source>
        <dbReference type="ARBA" id="ARBA00023033"/>
    </source>
</evidence>
<comment type="cofactor">
    <cofactor evidence="1 8">
        <name>heme</name>
        <dbReference type="ChEBI" id="CHEBI:30413"/>
    </cofactor>
</comment>
<dbReference type="SUPFAM" id="SSF48264">
    <property type="entry name" value="Cytochrome P450"/>
    <property type="match status" value="1"/>
</dbReference>
<keyword evidence="3 8" id="KW-0349">Heme</keyword>
<dbReference type="PANTHER" id="PTHR24287">
    <property type="entry name" value="P450, PUTATIVE (EUROFUNG)-RELATED"/>
    <property type="match status" value="1"/>
</dbReference>
<reference evidence="11" key="1">
    <citation type="journal article" date="2020" name="Stud. Mycol.">
        <title>101 Dothideomycetes genomes: a test case for predicting lifestyles and emergence of pathogens.</title>
        <authorList>
            <person name="Haridas S."/>
            <person name="Albert R."/>
            <person name="Binder M."/>
            <person name="Bloem J."/>
            <person name="Labutti K."/>
            <person name="Salamov A."/>
            <person name="Andreopoulos B."/>
            <person name="Baker S."/>
            <person name="Barry K."/>
            <person name="Bills G."/>
            <person name="Bluhm B."/>
            <person name="Cannon C."/>
            <person name="Castanera R."/>
            <person name="Culley D."/>
            <person name="Daum C."/>
            <person name="Ezra D."/>
            <person name="Gonzalez J."/>
            <person name="Henrissat B."/>
            <person name="Kuo A."/>
            <person name="Liang C."/>
            <person name="Lipzen A."/>
            <person name="Lutzoni F."/>
            <person name="Magnuson J."/>
            <person name="Mondo S."/>
            <person name="Nolan M."/>
            <person name="Ohm R."/>
            <person name="Pangilinan J."/>
            <person name="Park H.-J."/>
            <person name="Ramirez L."/>
            <person name="Alfaro M."/>
            <person name="Sun H."/>
            <person name="Tritt A."/>
            <person name="Yoshinaga Y."/>
            <person name="Zwiers L.-H."/>
            <person name="Turgeon B."/>
            <person name="Goodwin S."/>
            <person name="Spatafora J."/>
            <person name="Crous P."/>
            <person name="Grigoriev I."/>
        </authorList>
    </citation>
    <scope>NUCLEOTIDE SEQUENCE</scope>
    <source>
        <strain evidence="11">CBS 175.79</strain>
    </source>
</reference>
<keyword evidence="10" id="KW-1133">Transmembrane helix</keyword>